<name>A0ABS6T0T9_9RHOB</name>
<dbReference type="Proteomes" id="UP000756530">
    <property type="component" value="Unassembled WGS sequence"/>
</dbReference>
<gene>
    <name evidence="2" type="ORF">KJP28_05460</name>
</gene>
<dbReference type="EMBL" id="JAHUZE010000001">
    <property type="protein sequence ID" value="MBV7378363.1"/>
    <property type="molecule type" value="Genomic_DNA"/>
</dbReference>
<evidence type="ECO:0000313" key="3">
    <source>
        <dbReference type="Proteomes" id="UP000756530"/>
    </source>
</evidence>
<sequence>MALATAVALPQLALAVGTETDAPPKPTETSSCEDGLVWDEDAGKCVAPKESSLTDDELYEAARELAYAGRLSDTLHVLAAMSDQQDARVLTYKGFVARGMGDMEGAETFYQAALSANPDNLLARSYMGQGFVEQGRIEEAFDQLVEIRARGGEGGWPAEALETAILTGSTTTY</sequence>
<reference evidence="2 3" key="1">
    <citation type="submission" date="2021-05" db="EMBL/GenBank/DDBJ databases">
        <title>Culturable bacteria isolated from Daya Bay.</title>
        <authorList>
            <person name="Zheng W."/>
            <person name="Yu S."/>
            <person name="Huang Y."/>
        </authorList>
    </citation>
    <scope>NUCLEOTIDE SEQUENCE [LARGE SCALE GENOMIC DNA]</scope>
    <source>
        <strain evidence="2 3">DP4N28-5</strain>
    </source>
</reference>
<dbReference type="PROSITE" id="PS50005">
    <property type="entry name" value="TPR"/>
    <property type="match status" value="1"/>
</dbReference>
<keyword evidence="3" id="KW-1185">Reference proteome</keyword>
<keyword evidence="1" id="KW-0802">TPR repeat</keyword>
<dbReference type="InterPro" id="IPR019734">
    <property type="entry name" value="TPR_rpt"/>
</dbReference>
<accession>A0ABS6T0T9</accession>
<protein>
    <recommendedName>
        <fullName evidence="4">Tetratricopeptide repeat protein</fullName>
    </recommendedName>
</protein>
<evidence type="ECO:0000256" key="1">
    <source>
        <dbReference type="PROSITE-ProRule" id="PRU00339"/>
    </source>
</evidence>
<evidence type="ECO:0000313" key="2">
    <source>
        <dbReference type="EMBL" id="MBV7378363.1"/>
    </source>
</evidence>
<proteinExistence type="predicted"/>
<comment type="caution">
    <text evidence="2">The sequence shown here is derived from an EMBL/GenBank/DDBJ whole genome shotgun (WGS) entry which is preliminary data.</text>
</comment>
<feature type="repeat" description="TPR" evidence="1">
    <location>
        <begin position="87"/>
        <end position="120"/>
    </location>
</feature>
<organism evidence="2 3">
    <name type="scientific">Maritimibacter dapengensis</name>
    <dbReference type="NCBI Taxonomy" id="2836868"/>
    <lineage>
        <taxon>Bacteria</taxon>
        <taxon>Pseudomonadati</taxon>
        <taxon>Pseudomonadota</taxon>
        <taxon>Alphaproteobacteria</taxon>
        <taxon>Rhodobacterales</taxon>
        <taxon>Roseobacteraceae</taxon>
        <taxon>Maritimibacter</taxon>
    </lineage>
</organism>
<dbReference type="SMART" id="SM00028">
    <property type="entry name" value="TPR"/>
    <property type="match status" value="1"/>
</dbReference>
<evidence type="ECO:0008006" key="4">
    <source>
        <dbReference type="Google" id="ProtNLM"/>
    </source>
</evidence>